<accession>A0ABY7GIF7</accession>
<dbReference type="InterPro" id="IPR006528">
    <property type="entry name" value="Phage_head_morphogenesis_dom"/>
</dbReference>
<protein>
    <submittedName>
        <fullName evidence="3">PBECR2 nuclease fold domain-containing protein</fullName>
    </submittedName>
</protein>
<evidence type="ECO:0000259" key="1">
    <source>
        <dbReference type="Pfam" id="PF04233"/>
    </source>
</evidence>
<evidence type="ECO:0000313" key="5">
    <source>
        <dbReference type="Proteomes" id="UP001162780"/>
    </source>
</evidence>
<evidence type="ECO:0000313" key="4">
    <source>
        <dbReference type="EMBL" id="WAR45512.1"/>
    </source>
</evidence>
<evidence type="ECO:0000259" key="2">
    <source>
        <dbReference type="Pfam" id="PF18810"/>
    </source>
</evidence>
<dbReference type="Pfam" id="PF18810">
    <property type="entry name" value="PBECR2"/>
    <property type="match status" value="1"/>
</dbReference>
<dbReference type="EMBL" id="CP113517">
    <property type="protein sequence ID" value="WAR45512.1"/>
    <property type="molecule type" value="Genomic_DNA"/>
</dbReference>
<dbReference type="Pfam" id="PF04233">
    <property type="entry name" value="Phage_Mu_F"/>
    <property type="match status" value="1"/>
</dbReference>
<proteinExistence type="predicted"/>
<dbReference type="EMBL" id="CP113517">
    <property type="protein sequence ID" value="WAR43638.1"/>
    <property type="molecule type" value="Genomic_DNA"/>
</dbReference>
<organism evidence="3 5">
    <name type="scientific">Methylomonas rapida</name>
    <dbReference type="NCBI Taxonomy" id="2963939"/>
    <lineage>
        <taxon>Bacteria</taxon>
        <taxon>Pseudomonadati</taxon>
        <taxon>Pseudomonadota</taxon>
        <taxon>Gammaproteobacteria</taxon>
        <taxon>Methylococcales</taxon>
        <taxon>Methylococcaceae</taxon>
        <taxon>Methylomonas</taxon>
    </lineage>
</organism>
<sequence length="417" mass="46612">MTDSPAQLPFKEAIDFYKAKIQLPTASWTDIWQQQHSHAFVVAGAAHDALVEDFYNAIFDAKQNGGGYEDFRGRFDEIVAKHGWSYNGSAGWRSKVIYDTNINQSYNAGRYQQMVAVKHLRPYWEYDHTSIEHPRLEHKAWDGLILSADDVWWDTHMPQNGWGCRCRVNSLSNYEAEQAWQAKGMTGPDTAPPIEWEEKTVGSKGASPRTVRVPKGIDPGFAYNPGKAYLEPTTVPPLTGYGAVLKQRDKPWPTGFKVPEMPKPTKVSPAILLPADIAPEVAVAEFLSIFGATMEEGAAFTDAAGSTLAITKALFADGAGGVAISADLVSNINLLAMTLLEPDEIWWHWVRDEADVGRWRLKRRYLRAFEVDNSNQFVAVSYEWGRTGWAGDQITASKTQADAWLDDSRIGRPLYIR</sequence>
<dbReference type="RefSeq" id="WP_255188627.1">
    <property type="nucleotide sequence ID" value="NZ_CP113517.1"/>
</dbReference>
<reference evidence="3" key="1">
    <citation type="submission" date="2022-11" db="EMBL/GenBank/DDBJ databases">
        <title>Methylomonas rapida sp. nov., Carotenoid-Producing Obligate Methanotrophs with High Growth Characteristics and Biotechnological Potential.</title>
        <authorList>
            <person name="Tikhonova E.N."/>
            <person name="Suleimanov R.Z."/>
            <person name="Miroshnikov K."/>
            <person name="Oshkin I.Y."/>
            <person name="Belova S.E."/>
            <person name="Danilova O.V."/>
            <person name="Ashikhmin A."/>
            <person name="Konopkin A."/>
            <person name="But S.Y."/>
            <person name="Khmelenina V.N."/>
            <person name="Kuznetsov N."/>
            <person name="Pimenov N.V."/>
            <person name="Dedysh S.N."/>
        </authorList>
    </citation>
    <scope>NUCLEOTIDE SEQUENCE</scope>
    <source>
        <strain evidence="3">MP1</strain>
    </source>
</reference>
<dbReference type="Proteomes" id="UP001162780">
    <property type="component" value="Chromosome"/>
</dbReference>
<feature type="domain" description="Phage-Barnase-EndoU-ColicinE5/D-RelE like nuclease 2" evidence="2">
    <location>
        <begin position="285"/>
        <end position="412"/>
    </location>
</feature>
<evidence type="ECO:0000313" key="3">
    <source>
        <dbReference type="EMBL" id="WAR43638.1"/>
    </source>
</evidence>
<gene>
    <name evidence="4" type="ORF">NM686_003075</name>
    <name evidence="3" type="ORF">NM686_014790</name>
</gene>
<keyword evidence="5" id="KW-1185">Reference proteome</keyword>
<feature type="domain" description="Phage head morphogenesis" evidence="1">
    <location>
        <begin position="55"/>
        <end position="168"/>
    </location>
</feature>
<dbReference type="InterPro" id="IPR041110">
    <property type="entry name" value="PBECR2"/>
</dbReference>
<name>A0ABY7GIF7_9GAMM</name>